<reference evidence="4 5" key="1">
    <citation type="journal article" date="2012" name="ISME J.">
        <title>Nitrification expanded: discovery, physiology and genomics of a nitrite-oxidizing bacterium from the phylum Chloroflexi.</title>
        <authorList>
            <person name="Sorokin D.Y."/>
            <person name="Lucker S."/>
            <person name="Vejmelkova D."/>
            <person name="Kostrikina N.A."/>
            <person name="Kleerebezem R."/>
            <person name="Rijpstra W.I."/>
            <person name="Damste J.S."/>
            <person name="Le Paslier D."/>
            <person name="Muyzer G."/>
            <person name="Wagner M."/>
            <person name="van Loosdrecht M.C."/>
            <person name="Daims H."/>
        </authorList>
    </citation>
    <scope>NUCLEOTIDE SEQUENCE [LARGE SCALE GENOMIC DNA]</scope>
    <source>
        <strain evidence="5">none</strain>
    </source>
</reference>
<evidence type="ECO:0000313" key="5">
    <source>
        <dbReference type="Proteomes" id="UP000004221"/>
    </source>
</evidence>
<evidence type="ECO:0000259" key="2">
    <source>
        <dbReference type="Pfam" id="PF01610"/>
    </source>
</evidence>
<gene>
    <name evidence="4" type="ORF">NITHO_2890002</name>
</gene>
<dbReference type="OrthoDB" id="287363at2"/>
<dbReference type="Pfam" id="PF01610">
    <property type="entry name" value="DDE_Tnp_ISL3"/>
    <property type="match status" value="1"/>
</dbReference>
<dbReference type="InterPro" id="IPR047951">
    <property type="entry name" value="Transpos_ISL3"/>
</dbReference>
<evidence type="ECO:0000259" key="3">
    <source>
        <dbReference type="Pfam" id="PF14690"/>
    </source>
</evidence>
<accession>I4EGX5</accession>
<dbReference type="RefSeq" id="WP_008477688.1">
    <property type="nucleotide sequence ID" value="NZ_CAGS01000211.1"/>
</dbReference>
<dbReference type="EMBL" id="CAGS01000211">
    <property type="protein sequence ID" value="CCF83937.1"/>
    <property type="molecule type" value="Genomic_DNA"/>
</dbReference>
<organism evidence="4 5">
    <name type="scientific">Nitrolancea hollandica Lb</name>
    <dbReference type="NCBI Taxonomy" id="1129897"/>
    <lineage>
        <taxon>Bacteria</taxon>
        <taxon>Pseudomonadati</taxon>
        <taxon>Thermomicrobiota</taxon>
        <taxon>Thermomicrobia</taxon>
        <taxon>Sphaerobacterales</taxon>
        <taxon>Sphaerobacterineae</taxon>
        <taxon>Sphaerobacteraceae</taxon>
        <taxon>Nitrolancea</taxon>
    </lineage>
</organism>
<comment type="caution">
    <text evidence="4">The sequence shown here is derived from an EMBL/GenBank/DDBJ whole genome shotgun (WGS) entry which is preliminary data.</text>
</comment>
<dbReference type="PANTHER" id="PTHR33498">
    <property type="entry name" value="TRANSPOSASE FOR INSERTION SEQUENCE ELEMENT IS1557"/>
    <property type="match status" value="1"/>
</dbReference>
<protein>
    <submittedName>
        <fullName evidence="4">Transposase</fullName>
    </submittedName>
</protein>
<feature type="region of interest" description="Disordered" evidence="1">
    <location>
        <begin position="261"/>
        <end position="301"/>
    </location>
</feature>
<dbReference type="PANTHER" id="PTHR33498:SF1">
    <property type="entry name" value="TRANSPOSASE FOR INSERTION SEQUENCE ELEMENT IS1557"/>
    <property type="match status" value="1"/>
</dbReference>
<sequence>MRSATLLPDPAVLTVEQILAEPDTSTLVVRTTRPTVCCPDCRHPTERVHSWYTRQLHDLPWQGLTVRLRLHTRRWFCDHPACSRRIFTERLPSVAPPYGQRTIRLATTMVVFGIAVGGAAGARLLGELGIVVSGDTLRRLVQALELPVTPTPRVLGVDDWSLRKGRSYATILVDLERHCPIELLPDAQAATFATWLQAHPGVEIICRDRGGAYADGARQGAPEAIQIADRWHLLANLGDLLERLLVRHHDALHQVRLGTTEHAADEPPNGAIPPNESDPQPPPTRAPSKKEQDRQQRRARREARYQAIHALHREGSGIRAIARQLGIHPETVRKNLAASSCPRPHRRRRITPFIPYLRDHAGGAVRRGRWRRGWFDRRTSCQRHSNGFSPN</sequence>
<feature type="domain" description="Transposase IS204/IS1001/IS1096/IS1165 zinc-finger" evidence="3">
    <location>
        <begin position="35"/>
        <end position="79"/>
    </location>
</feature>
<dbReference type="NCBIfam" id="NF033550">
    <property type="entry name" value="transpos_ISL3"/>
    <property type="match status" value="1"/>
</dbReference>
<name>I4EGX5_9BACT</name>
<dbReference type="AlphaFoldDB" id="I4EGX5"/>
<dbReference type="InterPro" id="IPR029261">
    <property type="entry name" value="Transposase_Znf"/>
</dbReference>
<feature type="domain" description="Transposase IS204/IS1001/IS1096/IS1165 DDE" evidence="2">
    <location>
        <begin position="155"/>
        <end position="254"/>
    </location>
</feature>
<evidence type="ECO:0000256" key="1">
    <source>
        <dbReference type="SAM" id="MobiDB-lite"/>
    </source>
</evidence>
<dbReference type="Pfam" id="PF14690">
    <property type="entry name" value="Zn_ribbon_ISL3"/>
    <property type="match status" value="1"/>
</dbReference>
<proteinExistence type="predicted"/>
<evidence type="ECO:0000313" key="4">
    <source>
        <dbReference type="EMBL" id="CCF83937.1"/>
    </source>
</evidence>
<keyword evidence="5" id="KW-1185">Reference proteome</keyword>
<dbReference type="Proteomes" id="UP000004221">
    <property type="component" value="Unassembled WGS sequence"/>
</dbReference>
<dbReference type="InterPro" id="IPR002560">
    <property type="entry name" value="Transposase_DDE"/>
</dbReference>